<dbReference type="RefSeq" id="WP_091835700.1">
    <property type="nucleotide sequence ID" value="NZ_FPAA01000004.1"/>
</dbReference>
<protein>
    <submittedName>
        <fullName evidence="2">Uncharacterized protein</fullName>
    </submittedName>
</protein>
<dbReference type="EMBL" id="FPAA01000004">
    <property type="protein sequence ID" value="SFS59570.1"/>
    <property type="molecule type" value="Genomic_DNA"/>
</dbReference>
<evidence type="ECO:0000313" key="3">
    <source>
        <dbReference type="Proteomes" id="UP000198660"/>
    </source>
</evidence>
<organism evidence="2 3">
    <name type="scientific">Marininema halotolerans</name>
    <dbReference type="NCBI Taxonomy" id="1155944"/>
    <lineage>
        <taxon>Bacteria</taxon>
        <taxon>Bacillati</taxon>
        <taxon>Bacillota</taxon>
        <taxon>Bacilli</taxon>
        <taxon>Bacillales</taxon>
        <taxon>Thermoactinomycetaceae</taxon>
        <taxon>Marininema</taxon>
    </lineage>
</organism>
<feature type="transmembrane region" description="Helical" evidence="1">
    <location>
        <begin position="236"/>
        <end position="254"/>
    </location>
</feature>
<dbReference type="OrthoDB" id="2985620at2"/>
<dbReference type="SUPFAM" id="SSF56112">
    <property type="entry name" value="Protein kinase-like (PK-like)"/>
    <property type="match status" value="1"/>
</dbReference>
<keyword evidence="3" id="KW-1185">Reference proteome</keyword>
<dbReference type="Proteomes" id="UP000198660">
    <property type="component" value="Unassembled WGS sequence"/>
</dbReference>
<dbReference type="AlphaFoldDB" id="A0A1I6R4U2"/>
<keyword evidence="1" id="KW-1133">Transmembrane helix</keyword>
<dbReference type="InterPro" id="IPR011009">
    <property type="entry name" value="Kinase-like_dom_sf"/>
</dbReference>
<evidence type="ECO:0000256" key="1">
    <source>
        <dbReference type="SAM" id="Phobius"/>
    </source>
</evidence>
<reference evidence="3" key="1">
    <citation type="submission" date="2016-10" db="EMBL/GenBank/DDBJ databases">
        <authorList>
            <person name="Varghese N."/>
            <person name="Submissions S."/>
        </authorList>
    </citation>
    <scope>NUCLEOTIDE SEQUENCE [LARGE SCALE GENOMIC DNA]</scope>
    <source>
        <strain evidence="3">DSM 45789</strain>
    </source>
</reference>
<proteinExistence type="predicted"/>
<sequence>MKSQGMKKGRYYERFQVKDSVTFYSGHLVSAQSPDGAEVFLQEIPLEQPLSPGSAEMLSGLLHEHTAPVLDVIEEEDRIVLVHPPLSGEPLSLLVSPRKGMEPIRALTIYRQLLHTAVRLSAMDDPIYTTLDPRNIILDENRPFVLFVSFKPFSKENGEEKWRYLLHFLLTGIQLEERPANPEKEKSIQTLPQPLKNLVLASMDPGKTMKEVLDSAESMTLPRKISTGRKNKKQRYWLPGLVAVVAIVSVLAGLEFFGDKGSAIAGAEKEKQAEAQLSKAGGHASFDNVVFQRQRTKSVSLPPSVQGSFRVQGQLTQASEAPFALSLESENIESDFGVRADKNGALHLYQYVNGETFKLANSKNSFHIQPNKRYAITIFYVPNHPFRVSIKEEKSKKQWVAVGKVPMDSVFKVSVEGQQGTSFNQPNITKLKGEKAVAQAWMKQFPWTLMEGTGVIEDHQFKLDSESRVDLKPGQEQFAFQRTKNYSGDPLRMEMENADGNRYQFNWVRNGSMELARLDYDVQRLALGAMSRSWDPGKKSTVSIVGNTQEFTVGVKQGALKEQVQHQPDGPLSLRTVTILSQPGLTLIDQ</sequence>
<name>A0A1I6R4U2_9BACL</name>
<accession>A0A1I6R4U2</accession>
<keyword evidence="1" id="KW-0472">Membrane</keyword>
<gene>
    <name evidence="2" type="ORF">SAMN05444972_104113</name>
</gene>
<evidence type="ECO:0000313" key="2">
    <source>
        <dbReference type="EMBL" id="SFS59570.1"/>
    </source>
</evidence>
<keyword evidence="1" id="KW-0812">Transmembrane</keyword>